<evidence type="ECO:0000313" key="2">
    <source>
        <dbReference type="EMBL" id="KAH9380540.1"/>
    </source>
</evidence>
<evidence type="ECO:0000313" key="3">
    <source>
        <dbReference type="Proteomes" id="UP000821853"/>
    </source>
</evidence>
<name>A0A9J6H1E6_HAELO</name>
<accession>A0A9J6H1E6</accession>
<feature type="region of interest" description="Disordered" evidence="1">
    <location>
        <begin position="1"/>
        <end position="22"/>
    </location>
</feature>
<comment type="caution">
    <text evidence="2">The sequence shown here is derived from an EMBL/GenBank/DDBJ whole genome shotgun (WGS) entry which is preliminary data.</text>
</comment>
<protein>
    <submittedName>
        <fullName evidence="2">Uncharacterized protein</fullName>
    </submittedName>
</protein>
<sequence length="190" mass="20246">MNGIGLHTSPGVDLLHPGYPAHPPIRLEKYRDDWDSQMIEEVWYSSSGCPKRRMFPSRGSQQQSDPQAKVSAEQRAKGGASTVPPTGDSRWLNTTDGLGVLRCGGVEGGVGDRRKEQRNGFSRFPKSSSPNDKIVCVHTKSRSTLYTVVPGGRPSVKTSNSIHSCTAHFPVSSATTAASSGPARSAPAAA</sequence>
<feature type="region of interest" description="Disordered" evidence="1">
    <location>
        <begin position="48"/>
        <end position="133"/>
    </location>
</feature>
<gene>
    <name evidence="2" type="ORF">HPB48_008709</name>
</gene>
<keyword evidence="3" id="KW-1185">Reference proteome</keyword>
<dbReference type="AlphaFoldDB" id="A0A9J6H1E6"/>
<dbReference type="Proteomes" id="UP000821853">
    <property type="component" value="Chromosome 8"/>
</dbReference>
<dbReference type="EMBL" id="JABSTR010000010">
    <property type="protein sequence ID" value="KAH9380540.1"/>
    <property type="molecule type" value="Genomic_DNA"/>
</dbReference>
<organism evidence="2 3">
    <name type="scientific">Haemaphysalis longicornis</name>
    <name type="common">Bush tick</name>
    <dbReference type="NCBI Taxonomy" id="44386"/>
    <lineage>
        <taxon>Eukaryota</taxon>
        <taxon>Metazoa</taxon>
        <taxon>Ecdysozoa</taxon>
        <taxon>Arthropoda</taxon>
        <taxon>Chelicerata</taxon>
        <taxon>Arachnida</taxon>
        <taxon>Acari</taxon>
        <taxon>Parasitiformes</taxon>
        <taxon>Ixodida</taxon>
        <taxon>Ixodoidea</taxon>
        <taxon>Ixodidae</taxon>
        <taxon>Haemaphysalinae</taxon>
        <taxon>Haemaphysalis</taxon>
    </lineage>
</organism>
<proteinExistence type="predicted"/>
<dbReference type="OrthoDB" id="6159439at2759"/>
<dbReference type="VEuPathDB" id="VectorBase:HLOH_060003"/>
<reference evidence="2 3" key="1">
    <citation type="journal article" date="2020" name="Cell">
        <title>Large-Scale Comparative Analyses of Tick Genomes Elucidate Their Genetic Diversity and Vector Capacities.</title>
        <authorList>
            <consortium name="Tick Genome and Microbiome Consortium (TIGMIC)"/>
            <person name="Jia N."/>
            <person name="Wang J."/>
            <person name="Shi W."/>
            <person name="Du L."/>
            <person name="Sun Y."/>
            <person name="Zhan W."/>
            <person name="Jiang J.F."/>
            <person name="Wang Q."/>
            <person name="Zhang B."/>
            <person name="Ji P."/>
            <person name="Bell-Sakyi L."/>
            <person name="Cui X.M."/>
            <person name="Yuan T.T."/>
            <person name="Jiang B.G."/>
            <person name="Yang W.F."/>
            <person name="Lam T.T."/>
            <person name="Chang Q.C."/>
            <person name="Ding S.J."/>
            <person name="Wang X.J."/>
            <person name="Zhu J.G."/>
            <person name="Ruan X.D."/>
            <person name="Zhao L."/>
            <person name="Wei J.T."/>
            <person name="Ye R.Z."/>
            <person name="Que T.C."/>
            <person name="Du C.H."/>
            <person name="Zhou Y.H."/>
            <person name="Cheng J.X."/>
            <person name="Dai P.F."/>
            <person name="Guo W.B."/>
            <person name="Han X.H."/>
            <person name="Huang E.J."/>
            <person name="Li L.F."/>
            <person name="Wei W."/>
            <person name="Gao Y.C."/>
            <person name="Liu J.Z."/>
            <person name="Shao H.Z."/>
            <person name="Wang X."/>
            <person name="Wang C.C."/>
            <person name="Yang T.C."/>
            <person name="Huo Q.B."/>
            <person name="Li W."/>
            <person name="Chen H.Y."/>
            <person name="Chen S.E."/>
            <person name="Zhou L.G."/>
            <person name="Ni X.B."/>
            <person name="Tian J.H."/>
            <person name="Sheng Y."/>
            <person name="Liu T."/>
            <person name="Pan Y.S."/>
            <person name="Xia L.Y."/>
            <person name="Li J."/>
            <person name="Zhao F."/>
            <person name="Cao W.C."/>
        </authorList>
    </citation>
    <scope>NUCLEOTIDE SEQUENCE [LARGE SCALE GENOMIC DNA]</scope>
    <source>
        <strain evidence="2">HaeL-2018</strain>
    </source>
</reference>
<evidence type="ECO:0000256" key="1">
    <source>
        <dbReference type="SAM" id="MobiDB-lite"/>
    </source>
</evidence>